<dbReference type="RefSeq" id="WP_172584765.1">
    <property type="nucleotide sequence ID" value="NZ_BLAM01000126.1"/>
</dbReference>
<gene>
    <name evidence="1" type="ORF">SY212_12970</name>
</gene>
<comment type="caution">
    <text evidence="1">The sequence shown here is derived from an EMBL/GenBank/DDBJ whole genome shotgun (WGS) entry which is preliminary data.</text>
</comment>
<proteinExistence type="predicted"/>
<organism evidence="1">
    <name type="scientific">Ligilactobacillus agilis</name>
    <dbReference type="NCBI Taxonomy" id="1601"/>
    <lineage>
        <taxon>Bacteria</taxon>
        <taxon>Bacillati</taxon>
        <taxon>Bacillota</taxon>
        <taxon>Bacilli</taxon>
        <taxon>Lactobacillales</taxon>
        <taxon>Lactobacillaceae</taxon>
        <taxon>Ligilactobacillus</taxon>
    </lineage>
</organism>
<accession>A0A6F9XM33</accession>
<dbReference type="Proteomes" id="UP000494265">
    <property type="component" value="Unassembled WGS sequence"/>
</dbReference>
<name>A0A6F9XM33_9LACO</name>
<reference evidence="1" key="1">
    <citation type="submission" date="2019-10" db="EMBL/GenBank/DDBJ databases">
        <title>Lactobacillus agilis SY212 Whole Genome Sequencing Project.</title>
        <authorList>
            <person name="Suzuki S."/>
            <person name="Endo A."/>
            <person name="Maeno S."/>
            <person name="Shiwa Y."/>
            <person name="Matsutani M."/>
            <person name="Kajikawa A."/>
        </authorList>
    </citation>
    <scope>NUCLEOTIDE SEQUENCE</scope>
    <source>
        <strain evidence="1">SY212</strain>
    </source>
</reference>
<dbReference type="EMBL" id="BLAM01000126">
    <property type="protein sequence ID" value="GET06267.1"/>
    <property type="molecule type" value="Genomic_DNA"/>
</dbReference>
<protein>
    <submittedName>
        <fullName evidence="1">Uncharacterized protein</fullName>
    </submittedName>
</protein>
<dbReference type="AlphaFoldDB" id="A0A6F9XM33"/>
<sequence length="171" mass="19989">MNNGQKFRFLNEFRFSASLPNLGPLSYKLSDWSVLLKSVQSIDNLIDALSKERPILKEFDWTETDKAFLFFYSRLACCPYKLGEVKCIYEENGRTFYLILNVVGAFTRVCHDLSNTVYTGIDCSAISNAKKRQKFKSIFGDELRFENLKILGYVNPRKYFWKDLLFLLRNS</sequence>
<evidence type="ECO:0000313" key="1">
    <source>
        <dbReference type="EMBL" id="GET06267.1"/>
    </source>
</evidence>